<dbReference type="RefSeq" id="WP_114884864.1">
    <property type="nucleotide sequence ID" value="NZ_CP029608.1"/>
</dbReference>
<name>A0A345RUF6_9PSED</name>
<proteinExistence type="predicted"/>
<gene>
    <name evidence="1" type="ORF">DLD99_21360</name>
</gene>
<dbReference type="Proteomes" id="UP000253720">
    <property type="component" value="Chromosome"/>
</dbReference>
<reference evidence="1 2" key="1">
    <citation type="submission" date="2018-05" db="EMBL/GenBank/DDBJ databases">
        <title>Complete genome sequence of Pseudomonas kribbensis 46-2(T).</title>
        <authorList>
            <person name="Jeong H."/>
            <person name="Lee S.-G."/>
            <person name="Rha E."/>
            <person name="Kim H."/>
        </authorList>
    </citation>
    <scope>NUCLEOTIDE SEQUENCE [LARGE SCALE GENOMIC DNA]</scope>
    <source>
        <strain evidence="1 2">46-2</strain>
    </source>
</reference>
<accession>A0A345RUF6</accession>
<dbReference type="EMBL" id="CP029608">
    <property type="protein sequence ID" value="AXI62922.1"/>
    <property type="molecule type" value="Genomic_DNA"/>
</dbReference>
<organism evidence="1 2">
    <name type="scientific">Pseudomonas kribbensis</name>
    <dbReference type="NCBI Taxonomy" id="1628086"/>
    <lineage>
        <taxon>Bacteria</taxon>
        <taxon>Pseudomonadati</taxon>
        <taxon>Pseudomonadota</taxon>
        <taxon>Gammaproteobacteria</taxon>
        <taxon>Pseudomonadales</taxon>
        <taxon>Pseudomonadaceae</taxon>
        <taxon>Pseudomonas</taxon>
    </lineage>
</organism>
<dbReference type="KEGG" id="pke:DLD99_21360"/>
<evidence type="ECO:0000313" key="1">
    <source>
        <dbReference type="EMBL" id="AXI62922.1"/>
    </source>
</evidence>
<protein>
    <submittedName>
        <fullName evidence="1">Uncharacterized protein</fullName>
    </submittedName>
</protein>
<keyword evidence="2" id="KW-1185">Reference proteome</keyword>
<evidence type="ECO:0000313" key="2">
    <source>
        <dbReference type="Proteomes" id="UP000253720"/>
    </source>
</evidence>
<dbReference type="AlphaFoldDB" id="A0A345RUF6"/>
<sequence>MYIKGRYIVSAGVLLSFTLLDLDGDGHRDLIVQIYTGGTGLFTFIETYRRDGDRFIRRTAARGQESVAGSSLYSINDRGANQSVSWISIHGKVYAAYRDSGYGVDQVYLLSPLQINRQVPTVKVGYRYQLQIPLTQQHEDSNTTYKLKPELQRALAQGLSKMDEEPPVSGQERQPICPVPPSVNDTEEYYSYGAGYYAIESVADFPVIIDTDCFIARLNNGFGTYSEKRGLFAQLTLRKPGLGDEERSYEVNGRRRIIEISTSIGEVGGGAAE</sequence>